<name>A0ABY6N1S9_9ALTE</name>
<keyword evidence="1" id="KW-0732">Signal</keyword>
<feature type="signal peptide" evidence="1">
    <location>
        <begin position="1"/>
        <end position="24"/>
    </location>
</feature>
<organism evidence="2 3">
    <name type="scientific">Alkalimarinus alittae</name>
    <dbReference type="NCBI Taxonomy" id="2961619"/>
    <lineage>
        <taxon>Bacteria</taxon>
        <taxon>Pseudomonadati</taxon>
        <taxon>Pseudomonadota</taxon>
        <taxon>Gammaproteobacteria</taxon>
        <taxon>Alteromonadales</taxon>
        <taxon>Alteromonadaceae</taxon>
        <taxon>Alkalimarinus</taxon>
    </lineage>
</organism>
<dbReference type="PROSITE" id="PS51257">
    <property type="entry name" value="PROKAR_LIPOPROTEIN"/>
    <property type="match status" value="1"/>
</dbReference>
<reference evidence="2" key="1">
    <citation type="submission" date="2022-06" db="EMBL/GenBank/DDBJ databases">
        <title>Alkalimarinus sp. nov., isolated from gut of a Alitta virens.</title>
        <authorList>
            <person name="Yang A.I."/>
            <person name="Shin N.-R."/>
        </authorList>
    </citation>
    <scope>NUCLEOTIDE SEQUENCE</scope>
    <source>
        <strain evidence="2">A2M4</strain>
    </source>
</reference>
<proteinExistence type="predicted"/>
<accession>A0ABY6N1S9</accession>
<evidence type="ECO:0008006" key="4">
    <source>
        <dbReference type="Google" id="ProtNLM"/>
    </source>
</evidence>
<dbReference type="RefSeq" id="WP_265047556.1">
    <property type="nucleotide sequence ID" value="NZ_CP100390.1"/>
</dbReference>
<evidence type="ECO:0000313" key="3">
    <source>
        <dbReference type="Proteomes" id="UP001163739"/>
    </source>
</evidence>
<gene>
    <name evidence="2" type="ORF">NKI27_18805</name>
</gene>
<dbReference type="EMBL" id="CP100390">
    <property type="protein sequence ID" value="UZE96071.1"/>
    <property type="molecule type" value="Genomic_DNA"/>
</dbReference>
<protein>
    <recommendedName>
        <fullName evidence="4">Lipoprotein</fullName>
    </recommendedName>
</protein>
<keyword evidence="3" id="KW-1185">Reference proteome</keyword>
<feature type="chain" id="PRO_5046172512" description="Lipoprotein" evidence="1">
    <location>
        <begin position="25"/>
        <end position="117"/>
    </location>
</feature>
<evidence type="ECO:0000313" key="2">
    <source>
        <dbReference type="EMBL" id="UZE96071.1"/>
    </source>
</evidence>
<evidence type="ECO:0000256" key="1">
    <source>
        <dbReference type="SAM" id="SignalP"/>
    </source>
</evidence>
<sequence length="117" mass="12607">MLKNTILSCLALSLALLTGCSGHPGTGKWATVDSDSAPFSHIKVDFDGKATIHPTDRASPTLNCYWQATSAEKIGIQCGSENQEEGTIFYALEVNSEKSLATLTFEEQAVGQFKRLP</sequence>
<dbReference type="Proteomes" id="UP001163739">
    <property type="component" value="Chromosome"/>
</dbReference>